<dbReference type="GO" id="GO:0016787">
    <property type="term" value="F:hydrolase activity"/>
    <property type="evidence" value="ECO:0007669"/>
    <property type="project" value="InterPro"/>
</dbReference>
<dbReference type="InterPro" id="IPR004843">
    <property type="entry name" value="Calcineurin-like_PHP"/>
</dbReference>
<protein>
    <submittedName>
        <fullName evidence="3">Unannotated protein</fullName>
    </submittedName>
</protein>
<organism evidence="3">
    <name type="scientific">freshwater metagenome</name>
    <dbReference type="NCBI Taxonomy" id="449393"/>
    <lineage>
        <taxon>unclassified sequences</taxon>
        <taxon>metagenomes</taxon>
        <taxon>ecological metagenomes</taxon>
    </lineage>
</organism>
<dbReference type="Gene3D" id="3.60.21.10">
    <property type="match status" value="1"/>
</dbReference>
<evidence type="ECO:0000313" key="3">
    <source>
        <dbReference type="EMBL" id="CAB4690376.1"/>
    </source>
</evidence>
<dbReference type="SUPFAM" id="SSF56300">
    <property type="entry name" value="Metallo-dependent phosphatases"/>
    <property type="match status" value="1"/>
</dbReference>
<name>A0A6J6NVS2_9ZZZZ</name>
<sequence length="591" mass="63185">MPRPLTGPRLPRAQSRHQAAAALAAVLALGPVAYASDADPATVERAPDGPDASGISVTDLSASWSDSSFAVGGTALPATFTASTTVSGQVVAGSVVSVRVVNGAIAEIPLGCAISDTLVRNSYLDDDGRLLACRVPAGTGSSTTVGFAVVPDGGGLVSATVRWEGTRIGEAGRPDGPNAGSRPPDIDEDRSVVATTLPSRVAMPVEAAASAAYRFVSSPDFANADVADLSRGPNNWRGQVSNGTNDDYRTAMRTVLDDWSSLDPDSVLVAGDLVEGHWGEDPGRDRIFGPTGTRRQRQAAVLRAAATYYPQWVQRFRDAGLDVYPAVGDHEYADNPWRSDKLQLMPTYARAFARWVLGSTPADPAFADRPSGPASLTAYAFRPRPDIQVVSLDEFDHGPRRMRLRVDRRQLAWLGGVLREARADGVTWVFVQGHLPIVGPVREDHSSGLHLEGGARSPLWRLFTRYGVDVYLCGEVHATTVSVVDGVVQIAHGGALHHGLTNYLVADVRADRVDIDLRDYVTFWTDDVSGRRLWSTRRAGMPPNLYVDPDAFTVGTLTLSADGSLTRRSGLALPWDGRDEVQPAPVLRSPS</sequence>
<dbReference type="EMBL" id="CAEZXR010000027">
    <property type="protein sequence ID" value="CAB4690376.1"/>
    <property type="molecule type" value="Genomic_DNA"/>
</dbReference>
<gene>
    <name evidence="3" type="ORF">UFOPK2579_00371</name>
</gene>
<proteinExistence type="predicted"/>
<feature type="region of interest" description="Disordered" evidence="1">
    <location>
        <begin position="168"/>
        <end position="189"/>
    </location>
</feature>
<feature type="domain" description="Calcineurin-like phosphoesterase" evidence="2">
    <location>
        <begin position="246"/>
        <end position="477"/>
    </location>
</feature>
<dbReference type="Pfam" id="PF00149">
    <property type="entry name" value="Metallophos"/>
    <property type="match status" value="1"/>
</dbReference>
<accession>A0A6J6NVS2</accession>
<reference evidence="3" key="1">
    <citation type="submission" date="2020-05" db="EMBL/GenBank/DDBJ databases">
        <authorList>
            <person name="Chiriac C."/>
            <person name="Salcher M."/>
            <person name="Ghai R."/>
            <person name="Kavagutti S V."/>
        </authorList>
    </citation>
    <scope>NUCLEOTIDE SEQUENCE</scope>
</reference>
<evidence type="ECO:0000259" key="2">
    <source>
        <dbReference type="Pfam" id="PF00149"/>
    </source>
</evidence>
<dbReference type="InterPro" id="IPR029052">
    <property type="entry name" value="Metallo-depent_PP-like"/>
</dbReference>
<dbReference type="AlphaFoldDB" id="A0A6J6NVS2"/>
<evidence type="ECO:0000256" key="1">
    <source>
        <dbReference type="SAM" id="MobiDB-lite"/>
    </source>
</evidence>